<evidence type="ECO:0000313" key="3">
    <source>
        <dbReference type="Proteomes" id="UP000183208"/>
    </source>
</evidence>
<gene>
    <name evidence="2" type="ORF">SAMN05444171_2221</name>
</gene>
<sequence length="139" mass="14521">MPLPHAPVAVPEYGMVFRLFITRLLAIAIVVGLAVAPVAAPAAMQASNMDAGMTDMSSIADMSSMAADMTCCPDEQKSKTCTDCPLIAMCVLTAAQAAPPATSALPVRHAIHTTHALRDDVFADGLNRPPPDQPPRNLA</sequence>
<dbReference type="AlphaFoldDB" id="A0A1M6W6D4"/>
<evidence type="ECO:0000313" key="2">
    <source>
        <dbReference type="EMBL" id="SEC77099.1"/>
    </source>
</evidence>
<dbReference type="EMBL" id="FNTI01000001">
    <property type="protein sequence ID" value="SEC77099.1"/>
    <property type="molecule type" value="Genomic_DNA"/>
</dbReference>
<organism evidence="2 3">
    <name type="scientific">Bradyrhizobium lablabi</name>
    <dbReference type="NCBI Taxonomy" id="722472"/>
    <lineage>
        <taxon>Bacteria</taxon>
        <taxon>Pseudomonadati</taxon>
        <taxon>Pseudomonadota</taxon>
        <taxon>Alphaproteobacteria</taxon>
        <taxon>Hyphomicrobiales</taxon>
        <taxon>Nitrobacteraceae</taxon>
        <taxon>Bradyrhizobium</taxon>
    </lineage>
</organism>
<feature type="transmembrane region" description="Helical" evidence="1">
    <location>
        <begin position="20"/>
        <end position="40"/>
    </location>
</feature>
<keyword evidence="1" id="KW-0472">Membrane</keyword>
<dbReference type="Proteomes" id="UP000183208">
    <property type="component" value="Unassembled WGS sequence"/>
</dbReference>
<name>A0A1M6W6D4_9BRAD</name>
<reference evidence="2 3" key="1">
    <citation type="submission" date="2016-10" db="EMBL/GenBank/DDBJ databases">
        <authorList>
            <person name="de Groot N.N."/>
        </authorList>
    </citation>
    <scope>NUCLEOTIDE SEQUENCE [LARGE SCALE GENOMIC DNA]</scope>
    <source>
        <strain evidence="2 3">GAS522</strain>
    </source>
</reference>
<keyword evidence="1" id="KW-0812">Transmembrane</keyword>
<evidence type="ECO:0000256" key="1">
    <source>
        <dbReference type="SAM" id="Phobius"/>
    </source>
</evidence>
<accession>A0A1M6W6D4</accession>
<proteinExistence type="predicted"/>
<keyword evidence="1" id="KW-1133">Transmembrane helix</keyword>
<protein>
    <submittedName>
        <fullName evidence="2">Uncharacterized protein</fullName>
    </submittedName>
</protein>